<dbReference type="SUPFAM" id="SSF46689">
    <property type="entry name" value="Homeodomain-like"/>
    <property type="match status" value="2"/>
</dbReference>
<evidence type="ECO:0000259" key="5">
    <source>
        <dbReference type="PROSITE" id="PS01124"/>
    </source>
</evidence>
<dbReference type="Proteomes" id="UP001500751">
    <property type="component" value="Unassembled WGS sequence"/>
</dbReference>
<name>A0ABN2V6P1_9ACTN</name>
<evidence type="ECO:0000256" key="2">
    <source>
        <dbReference type="ARBA" id="ARBA00023125"/>
    </source>
</evidence>
<accession>A0ABN2V6P1</accession>
<dbReference type="RefSeq" id="WP_344670151.1">
    <property type="nucleotide sequence ID" value="NZ_BAAAQN010000056.1"/>
</dbReference>
<evidence type="ECO:0000313" key="7">
    <source>
        <dbReference type="Proteomes" id="UP001500751"/>
    </source>
</evidence>
<dbReference type="Gene3D" id="1.10.10.60">
    <property type="entry name" value="Homeodomain-like"/>
    <property type="match status" value="2"/>
</dbReference>
<sequence>MQDAVESAIDTMWNRYREPLSLSQIADVAVLDRLRFARAFRSITGTSPGRFLAAIRLYQAKQLLLETTMSVTDVAHEVGYSSLRAFAPRFTRSVGVCPGVFRGQAQAALPVPLPVPARAGARTPGIGGISGLGGLGGLGGIGGPPRIGRIRGLACAPDTGVPLRIYIGVFDSPIVQGAPLSCDVRDAPGPYRLDRVPNGQWHVRAAAVALAADGADPGPGLRKPLFVAAPDPVTVRGGCLDVDLELHEAGSLDLPILLALPELDRGRVKTAVDPGPSSRTAAAPLAAESSGG</sequence>
<gene>
    <name evidence="6" type="ORF">GCM10009839_71680</name>
</gene>
<dbReference type="SMART" id="SM00342">
    <property type="entry name" value="HTH_ARAC"/>
    <property type="match status" value="1"/>
</dbReference>
<reference evidence="6 7" key="1">
    <citation type="journal article" date="2019" name="Int. J. Syst. Evol. Microbiol.">
        <title>The Global Catalogue of Microorganisms (GCM) 10K type strain sequencing project: providing services to taxonomists for standard genome sequencing and annotation.</title>
        <authorList>
            <consortium name="The Broad Institute Genomics Platform"/>
            <consortium name="The Broad Institute Genome Sequencing Center for Infectious Disease"/>
            <person name="Wu L."/>
            <person name="Ma J."/>
        </authorList>
    </citation>
    <scope>NUCLEOTIDE SEQUENCE [LARGE SCALE GENOMIC DNA]</scope>
    <source>
        <strain evidence="6 7">JCM 16014</strain>
    </source>
</reference>
<keyword evidence="1" id="KW-0805">Transcription regulation</keyword>
<dbReference type="Pfam" id="PF12833">
    <property type="entry name" value="HTH_18"/>
    <property type="match status" value="1"/>
</dbReference>
<proteinExistence type="predicted"/>
<feature type="region of interest" description="Disordered" evidence="4">
    <location>
        <begin position="269"/>
        <end position="292"/>
    </location>
</feature>
<keyword evidence="2" id="KW-0238">DNA-binding</keyword>
<dbReference type="PROSITE" id="PS01124">
    <property type="entry name" value="HTH_ARAC_FAMILY_2"/>
    <property type="match status" value="1"/>
</dbReference>
<evidence type="ECO:0000256" key="4">
    <source>
        <dbReference type="SAM" id="MobiDB-lite"/>
    </source>
</evidence>
<comment type="caution">
    <text evidence="6">The sequence shown here is derived from an EMBL/GenBank/DDBJ whole genome shotgun (WGS) entry which is preliminary data.</text>
</comment>
<evidence type="ECO:0000313" key="6">
    <source>
        <dbReference type="EMBL" id="GAA2053485.1"/>
    </source>
</evidence>
<dbReference type="EMBL" id="BAAAQN010000056">
    <property type="protein sequence ID" value="GAA2053485.1"/>
    <property type="molecule type" value="Genomic_DNA"/>
</dbReference>
<keyword evidence="7" id="KW-1185">Reference proteome</keyword>
<protein>
    <submittedName>
        <fullName evidence="6">AraC family transcriptional regulator</fullName>
    </submittedName>
</protein>
<keyword evidence="3" id="KW-0804">Transcription</keyword>
<organism evidence="6 7">
    <name type="scientific">Catenulispora yoronensis</name>
    <dbReference type="NCBI Taxonomy" id="450799"/>
    <lineage>
        <taxon>Bacteria</taxon>
        <taxon>Bacillati</taxon>
        <taxon>Actinomycetota</taxon>
        <taxon>Actinomycetes</taxon>
        <taxon>Catenulisporales</taxon>
        <taxon>Catenulisporaceae</taxon>
        <taxon>Catenulispora</taxon>
    </lineage>
</organism>
<dbReference type="InterPro" id="IPR009057">
    <property type="entry name" value="Homeodomain-like_sf"/>
</dbReference>
<dbReference type="InterPro" id="IPR018060">
    <property type="entry name" value="HTH_AraC"/>
</dbReference>
<dbReference type="InterPro" id="IPR050204">
    <property type="entry name" value="AraC_XylS_family_regulators"/>
</dbReference>
<evidence type="ECO:0000256" key="3">
    <source>
        <dbReference type="ARBA" id="ARBA00023163"/>
    </source>
</evidence>
<dbReference type="PANTHER" id="PTHR46796">
    <property type="entry name" value="HTH-TYPE TRANSCRIPTIONAL ACTIVATOR RHAS-RELATED"/>
    <property type="match status" value="1"/>
</dbReference>
<feature type="domain" description="HTH araC/xylS-type" evidence="5">
    <location>
        <begin position="6"/>
        <end position="104"/>
    </location>
</feature>
<evidence type="ECO:0000256" key="1">
    <source>
        <dbReference type="ARBA" id="ARBA00023015"/>
    </source>
</evidence>